<protein>
    <recommendedName>
        <fullName evidence="1">vWA-MoxR associated protein N-terminal HTH domain-containing protein</fullName>
    </recommendedName>
</protein>
<feature type="domain" description="vWA-MoxR associated protein N-terminal HTH" evidence="1">
    <location>
        <begin position="8"/>
        <end position="90"/>
    </location>
</feature>
<evidence type="ECO:0000259" key="1">
    <source>
        <dbReference type="Pfam" id="PF26355"/>
    </source>
</evidence>
<proteinExistence type="predicted"/>
<sequence length="149" mass="17234">MSFKVDISWEQIQEFVDEIVWKYTDKHLSDVEVQVLKGSWEGKRYEDIATELHLTTTYIQNDVGAKLWKKLTDIIGEPVSKSNFRQALYREREKLKTPLFTMAIAPAIFNAPAQAETKTFNRPRTRSVDLDWCLTWDANCGEPAAKAFC</sequence>
<dbReference type="Proteomes" id="UP001057561">
    <property type="component" value="Chromosome"/>
</dbReference>
<reference evidence="2" key="1">
    <citation type="submission" date="2022-06" db="EMBL/GenBank/DDBJ databases">
        <title>Nostosin G and Spiroidesin B from the Cyanobacterium Dolichospermum sp. NIES-1697.</title>
        <authorList>
            <person name="Phan C.-S."/>
            <person name="Mehjabin J.J."/>
            <person name="Anas A.R.J."/>
            <person name="Hayasaka M."/>
            <person name="Onoki R."/>
            <person name="Wang J."/>
            <person name="Umezawa T."/>
            <person name="Washio K."/>
            <person name="Morikawa M."/>
            <person name="Okino T."/>
        </authorList>
    </citation>
    <scope>NUCLEOTIDE SEQUENCE</scope>
    <source>
        <strain evidence="2">NIES-1697</strain>
    </source>
</reference>
<organism evidence="2 3">
    <name type="scientific">Dolichospermum heterosporum TAC447</name>
    <dbReference type="NCBI Taxonomy" id="747523"/>
    <lineage>
        <taxon>Bacteria</taxon>
        <taxon>Bacillati</taxon>
        <taxon>Cyanobacteriota</taxon>
        <taxon>Cyanophyceae</taxon>
        <taxon>Nostocales</taxon>
        <taxon>Aphanizomenonaceae</taxon>
        <taxon>Dolichospermum</taxon>
        <taxon>Dolichospermum heterosporum</taxon>
    </lineage>
</organism>
<evidence type="ECO:0000313" key="3">
    <source>
        <dbReference type="Proteomes" id="UP001057561"/>
    </source>
</evidence>
<dbReference type="RefSeq" id="WP_027402052.1">
    <property type="nucleotide sequence ID" value="NZ_CP099464.1"/>
</dbReference>
<evidence type="ECO:0000313" key="2">
    <source>
        <dbReference type="EMBL" id="UUO14370.1"/>
    </source>
</evidence>
<keyword evidence="3" id="KW-1185">Reference proteome</keyword>
<dbReference type="Pfam" id="PF26355">
    <property type="entry name" value="HTH_VMAP-M9"/>
    <property type="match status" value="1"/>
</dbReference>
<gene>
    <name evidence="2" type="ORF">NG743_20365</name>
</gene>
<dbReference type="InterPro" id="IPR058651">
    <property type="entry name" value="HTH_VMAP-M9"/>
</dbReference>
<dbReference type="EMBL" id="CP099464">
    <property type="protein sequence ID" value="UUO14370.1"/>
    <property type="molecule type" value="Genomic_DNA"/>
</dbReference>
<accession>A0ABY5LUK7</accession>
<name>A0ABY5LUK7_9CYAN</name>